<sequence length="382" mass="42649">MVTAQPRRRWRAVAIAAGFLVVATADLAAVLLWHPSSPVGALLHQVLFVAWPLPLLIALVLGGYELFLHRRLVTELGVISGPSILAHLLPSEVLRTFLSSVYGANEANQDVVSGLLGGEGVNPRGGDLTISTNTTVKLELEGIDTRAYHLITTQSYQFRHNVPVDRFVLFVTSSVLLRDTISAACRYPLFELYFVPDQSQFLDSVDDMLHSTQIAIDYIDHDNNRRSAEPSQIPPVEVRFGEWVNYLTFFREAMGALPKLSPHAHAGDLRIFECDLSDIADDHVVRAICGLTINSRTVQSTADGFCYWQSPYPSYVERITFDVRRLAVDHAPEQEFSVMPFTFRSNTLPAQWLSAEDLSDLPVRSWVLPGHGIALLWREARD</sequence>
<dbReference type="Proteomes" id="UP000199028">
    <property type="component" value="Unassembled WGS sequence"/>
</dbReference>
<feature type="transmembrane region" description="Helical" evidence="1">
    <location>
        <begin position="12"/>
        <end position="34"/>
    </location>
</feature>
<dbReference type="EMBL" id="FOFT01000010">
    <property type="protein sequence ID" value="SES23207.1"/>
    <property type="molecule type" value="Genomic_DNA"/>
</dbReference>
<evidence type="ECO:0000256" key="1">
    <source>
        <dbReference type="SAM" id="Phobius"/>
    </source>
</evidence>
<gene>
    <name evidence="2" type="ORF">SAMN05216195_110198</name>
</gene>
<keyword evidence="1" id="KW-0812">Transmembrane</keyword>
<dbReference type="AlphaFoldDB" id="A0A1H9VPD5"/>
<evidence type="ECO:0000313" key="2">
    <source>
        <dbReference type="EMBL" id="SES23207.1"/>
    </source>
</evidence>
<keyword evidence="1" id="KW-0472">Membrane</keyword>
<reference evidence="3" key="1">
    <citation type="submission" date="2016-10" db="EMBL/GenBank/DDBJ databases">
        <authorList>
            <person name="Varghese N."/>
            <person name="Submissions S."/>
        </authorList>
    </citation>
    <scope>NUCLEOTIDE SEQUENCE [LARGE SCALE GENOMIC DNA]</scope>
    <source>
        <strain evidence="3">CGMCC 4.578</strain>
    </source>
</reference>
<proteinExistence type="predicted"/>
<evidence type="ECO:0000313" key="3">
    <source>
        <dbReference type="Proteomes" id="UP000199028"/>
    </source>
</evidence>
<protein>
    <submittedName>
        <fullName evidence="2">Uncharacterized protein</fullName>
    </submittedName>
</protein>
<organism evidence="2 3">
    <name type="scientific">Lentzea flaviverrucosa</name>
    <dbReference type="NCBI Taxonomy" id="200379"/>
    <lineage>
        <taxon>Bacteria</taxon>
        <taxon>Bacillati</taxon>
        <taxon>Actinomycetota</taxon>
        <taxon>Actinomycetes</taxon>
        <taxon>Pseudonocardiales</taxon>
        <taxon>Pseudonocardiaceae</taxon>
        <taxon>Lentzea</taxon>
    </lineage>
</organism>
<feature type="transmembrane region" description="Helical" evidence="1">
    <location>
        <begin position="46"/>
        <end position="67"/>
    </location>
</feature>
<accession>A0A1H9VPD5</accession>
<name>A0A1H9VPD5_9PSEU</name>
<keyword evidence="1" id="KW-1133">Transmembrane helix</keyword>
<keyword evidence="3" id="KW-1185">Reference proteome</keyword>